<protein>
    <recommendedName>
        <fullName evidence="2">histidine kinase</fullName>
        <ecNumber evidence="2">2.7.13.3</ecNumber>
    </recommendedName>
</protein>
<feature type="transmembrane region" description="Helical" evidence="9">
    <location>
        <begin position="37"/>
        <end position="56"/>
    </location>
</feature>
<evidence type="ECO:0000256" key="3">
    <source>
        <dbReference type="ARBA" id="ARBA00022553"/>
    </source>
</evidence>
<dbReference type="GeneID" id="97488295"/>
<keyword evidence="9" id="KW-0812">Transmembrane</keyword>
<dbReference type="Gene3D" id="1.20.5.1930">
    <property type="match status" value="1"/>
</dbReference>
<dbReference type="RefSeq" id="WP_159021819.1">
    <property type="nucleotide sequence ID" value="NZ_BMUB01000014.1"/>
</dbReference>
<evidence type="ECO:0000256" key="5">
    <source>
        <dbReference type="ARBA" id="ARBA00022741"/>
    </source>
</evidence>
<comment type="catalytic activity">
    <reaction evidence="1">
        <text>ATP + protein L-histidine = ADP + protein N-phospho-L-histidine.</text>
        <dbReference type="EC" id="2.7.13.3"/>
    </reaction>
</comment>
<proteinExistence type="predicted"/>
<gene>
    <name evidence="12" type="ORF">GCM10010502_53110</name>
</gene>
<dbReference type="GO" id="GO:0046983">
    <property type="term" value="F:protein dimerization activity"/>
    <property type="evidence" value="ECO:0007669"/>
    <property type="project" value="InterPro"/>
</dbReference>
<dbReference type="Proteomes" id="UP000610124">
    <property type="component" value="Unassembled WGS sequence"/>
</dbReference>
<dbReference type="CDD" id="cd16917">
    <property type="entry name" value="HATPase_UhpB-NarQ-NarX-like"/>
    <property type="match status" value="1"/>
</dbReference>
<name>A0A8H9HVR0_KITAU</name>
<keyword evidence="9" id="KW-0472">Membrane</keyword>
<keyword evidence="8" id="KW-0902">Two-component regulatory system</keyword>
<feature type="transmembrane region" description="Helical" evidence="9">
    <location>
        <begin position="146"/>
        <end position="164"/>
    </location>
</feature>
<keyword evidence="9" id="KW-1133">Transmembrane helix</keyword>
<sequence>MPRSFPRPSPGTVAALCLSALLVLLDASVVSFSYVGLAVVASGVMALGAAAAQLRLYRFGRQWTAGALCVVVATVSLLTTSLVKGTVLQRTPGWAELLGLLVLLCLSCRYGRPVPLMLSVVPLFVAVVRIEGRAPTLSDLPVLNDINGLFTLLPVGFVLLGGYLRAEDGRRRTAAENVRQAERLDLARDLHDHVAHYVTAMVVQAQAGEPTAERDPATARKLFANIERTGQEGLVAMSRMVRLLRDADGAVAEAPVTPAMTRIEDLVHQFSGTGQHAWLDIADDVDGAVWSPQLAKSVERLVQEGLTNIRKHAHTATTVHVKLGTDGDRLVVRVRDNASGQQRGRVWFRPSGFGMVGLSERVVELGGELSSGPMPEGGWELAASIPMK</sequence>
<dbReference type="AlphaFoldDB" id="A0A8H9HVR0"/>
<comment type="caution">
    <text evidence="12">The sequence shown here is derived from an EMBL/GenBank/DDBJ whole genome shotgun (WGS) entry which is preliminary data.</text>
</comment>
<evidence type="ECO:0000256" key="9">
    <source>
        <dbReference type="SAM" id="Phobius"/>
    </source>
</evidence>
<keyword evidence="5" id="KW-0547">Nucleotide-binding</keyword>
<evidence type="ECO:0000256" key="7">
    <source>
        <dbReference type="ARBA" id="ARBA00022840"/>
    </source>
</evidence>
<dbReference type="GO" id="GO:0005524">
    <property type="term" value="F:ATP binding"/>
    <property type="evidence" value="ECO:0007669"/>
    <property type="project" value="UniProtKB-KW"/>
</dbReference>
<dbReference type="Pfam" id="PF02518">
    <property type="entry name" value="HATPase_c"/>
    <property type="match status" value="1"/>
</dbReference>
<evidence type="ECO:0000259" key="10">
    <source>
        <dbReference type="Pfam" id="PF02518"/>
    </source>
</evidence>
<evidence type="ECO:0000256" key="1">
    <source>
        <dbReference type="ARBA" id="ARBA00000085"/>
    </source>
</evidence>
<feature type="domain" description="Histidine kinase/HSP90-like ATPase" evidence="10">
    <location>
        <begin position="296"/>
        <end position="386"/>
    </location>
</feature>
<evidence type="ECO:0000256" key="8">
    <source>
        <dbReference type="ARBA" id="ARBA00023012"/>
    </source>
</evidence>
<keyword evidence="3" id="KW-0597">Phosphoprotein</keyword>
<evidence type="ECO:0000313" key="12">
    <source>
        <dbReference type="EMBL" id="GGU92927.1"/>
    </source>
</evidence>
<dbReference type="InterPro" id="IPR011712">
    <property type="entry name" value="Sig_transdc_His_kin_sub3_dim/P"/>
</dbReference>
<feature type="transmembrane region" description="Helical" evidence="9">
    <location>
        <begin position="63"/>
        <end position="82"/>
    </location>
</feature>
<organism evidence="12 13">
    <name type="scientific">Kitasatospora aureofaciens</name>
    <name type="common">Streptomyces aureofaciens</name>
    <dbReference type="NCBI Taxonomy" id="1894"/>
    <lineage>
        <taxon>Bacteria</taxon>
        <taxon>Bacillati</taxon>
        <taxon>Actinomycetota</taxon>
        <taxon>Actinomycetes</taxon>
        <taxon>Kitasatosporales</taxon>
        <taxon>Streptomycetaceae</taxon>
        <taxon>Kitasatospora</taxon>
    </lineage>
</organism>
<dbReference type="PANTHER" id="PTHR24421">
    <property type="entry name" value="NITRATE/NITRITE SENSOR PROTEIN NARX-RELATED"/>
    <property type="match status" value="1"/>
</dbReference>
<keyword evidence="4" id="KW-0808">Transferase</keyword>
<keyword evidence="6" id="KW-0418">Kinase</keyword>
<reference evidence="12" key="2">
    <citation type="submission" date="2020-09" db="EMBL/GenBank/DDBJ databases">
        <authorList>
            <person name="Sun Q."/>
            <person name="Ohkuma M."/>
        </authorList>
    </citation>
    <scope>NUCLEOTIDE SEQUENCE</scope>
    <source>
        <strain evidence="12">JCM 4434</strain>
    </source>
</reference>
<dbReference type="InterPro" id="IPR050482">
    <property type="entry name" value="Sensor_HK_TwoCompSys"/>
</dbReference>
<evidence type="ECO:0000313" key="13">
    <source>
        <dbReference type="Proteomes" id="UP000610124"/>
    </source>
</evidence>
<evidence type="ECO:0000256" key="6">
    <source>
        <dbReference type="ARBA" id="ARBA00022777"/>
    </source>
</evidence>
<evidence type="ECO:0000256" key="4">
    <source>
        <dbReference type="ARBA" id="ARBA00022679"/>
    </source>
</evidence>
<feature type="domain" description="Signal transduction histidine kinase subgroup 3 dimerisation and phosphoacceptor" evidence="11">
    <location>
        <begin position="182"/>
        <end position="247"/>
    </location>
</feature>
<dbReference type="InterPro" id="IPR036890">
    <property type="entry name" value="HATPase_C_sf"/>
</dbReference>
<accession>A0A8H9HVR0</accession>
<dbReference type="PANTHER" id="PTHR24421:SF10">
    <property type="entry name" value="NITRATE_NITRITE SENSOR PROTEIN NARQ"/>
    <property type="match status" value="1"/>
</dbReference>
<dbReference type="GO" id="GO:0016020">
    <property type="term" value="C:membrane"/>
    <property type="evidence" value="ECO:0007669"/>
    <property type="project" value="InterPro"/>
</dbReference>
<keyword evidence="7" id="KW-0067">ATP-binding</keyword>
<evidence type="ECO:0000256" key="2">
    <source>
        <dbReference type="ARBA" id="ARBA00012438"/>
    </source>
</evidence>
<reference evidence="12" key="1">
    <citation type="journal article" date="2014" name="Int. J. Syst. Evol. Microbiol.">
        <title>Complete genome sequence of Corynebacterium casei LMG S-19264T (=DSM 44701T), isolated from a smear-ripened cheese.</title>
        <authorList>
            <consortium name="US DOE Joint Genome Institute (JGI-PGF)"/>
            <person name="Walter F."/>
            <person name="Albersmeier A."/>
            <person name="Kalinowski J."/>
            <person name="Ruckert C."/>
        </authorList>
    </citation>
    <scope>NUCLEOTIDE SEQUENCE</scope>
    <source>
        <strain evidence="12">JCM 4434</strain>
    </source>
</reference>
<dbReference type="GO" id="GO:0000155">
    <property type="term" value="F:phosphorelay sensor kinase activity"/>
    <property type="evidence" value="ECO:0007669"/>
    <property type="project" value="InterPro"/>
</dbReference>
<evidence type="ECO:0000259" key="11">
    <source>
        <dbReference type="Pfam" id="PF07730"/>
    </source>
</evidence>
<dbReference type="EC" id="2.7.13.3" evidence="2"/>
<dbReference type="Pfam" id="PF07730">
    <property type="entry name" value="HisKA_3"/>
    <property type="match status" value="1"/>
</dbReference>
<dbReference type="Gene3D" id="3.30.565.10">
    <property type="entry name" value="Histidine kinase-like ATPase, C-terminal domain"/>
    <property type="match status" value="1"/>
</dbReference>
<dbReference type="EMBL" id="BMUB01000014">
    <property type="protein sequence ID" value="GGU92927.1"/>
    <property type="molecule type" value="Genomic_DNA"/>
</dbReference>
<dbReference type="SUPFAM" id="SSF55874">
    <property type="entry name" value="ATPase domain of HSP90 chaperone/DNA topoisomerase II/histidine kinase"/>
    <property type="match status" value="1"/>
</dbReference>
<dbReference type="InterPro" id="IPR003594">
    <property type="entry name" value="HATPase_dom"/>
</dbReference>